<dbReference type="CDD" id="cd00082">
    <property type="entry name" value="HisKA"/>
    <property type="match status" value="1"/>
</dbReference>
<dbReference type="GO" id="GO:0000156">
    <property type="term" value="F:phosphorelay response regulator activity"/>
    <property type="evidence" value="ECO:0007669"/>
    <property type="project" value="TreeGrafter"/>
</dbReference>
<dbReference type="GO" id="GO:0005524">
    <property type="term" value="F:ATP binding"/>
    <property type="evidence" value="ECO:0007669"/>
    <property type="project" value="UniProtKB-KW"/>
</dbReference>
<keyword evidence="11" id="KW-0902">Two-component regulatory system</keyword>
<feature type="domain" description="Histidine kinase" evidence="14">
    <location>
        <begin position="410"/>
        <end position="626"/>
    </location>
</feature>
<organism evidence="17 18">
    <name type="scientific">Cerina litoralis</name>
    <dbReference type="NCBI Taxonomy" id="2874477"/>
    <lineage>
        <taxon>Bacteria</taxon>
        <taxon>Pseudomonadati</taxon>
        <taxon>Bacteroidota</taxon>
        <taxon>Flavobacteriia</taxon>
        <taxon>Flavobacteriales</taxon>
        <taxon>Flavobacteriaceae</taxon>
        <taxon>Cerina</taxon>
    </lineage>
</organism>
<dbReference type="InterPro" id="IPR050351">
    <property type="entry name" value="BphY/WalK/GraS-like"/>
</dbReference>
<dbReference type="InterPro" id="IPR001610">
    <property type="entry name" value="PAC"/>
</dbReference>
<dbReference type="PANTHER" id="PTHR42878">
    <property type="entry name" value="TWO-COMPONENT HISTIDINE KINASE"/>
    <property type="match status" value="1"/>
</dbReference>
<evidence type="ECO:0000256" key="13">
    <source>
        <dbReference type="SAM" id="Coils"/>
    </source>
</evidence>
<dbReference type="SUPFAM" id="SSF47384">
    <property type="entry name" value="Homodimeric domain of signal transducing histidine kinase"/>
    <property type="match status" value="1"/>
</dbReference>
<dbReference type="SMART" id="SM00388">
    <property type="entry name" value="HisKA"/>
    <property type="match status" value="1"/>
</dbReference>
<keyword evidence="13" id="KW-0175">Coiled coil</keyword>
<evidence type="ECO:0000256" key="3">
    <source>
        <dbReference type="ARBA" id="ARBA00012438"/>
    </source>
</evidence>
<dbReference type="SUPFAM" id="SSF55874">
    <property type="entry name" value="ATPase domain of HSP90 chaperone/DNA topoisomerase II/histidine kinase"/>
    <property type="match status" value="1"/>
</dbReference>
<evidence type="ECO:0000313" key="18">
    <source>
        <dbReference type="Proteomes" id="UP001200642"/>
    </source>
</evidence>
<evidence type="ECO:0000256" key="6">
    <source>
        <dbReference type="ARBA" id="ARBA00022692"/>
    </source>
</evidence>
<evidence type="ECO:0000256" key="9">
    <source>
        <dbReference type="ARBA" id="ARBA00022840"/>
    </source>
</evidence>
<evidence type="ECO:0000256" key="5">
    <source>
        <dbReference type="ARBA" id="ARBA00022679"/>
    </source>
</evidence>
<keyword evidence="12" id="KW-0472">Membrane</keyword>
<protein>
    <recommendedName>
        <fullName evidence="3">histidine kinase</fullName>
        <ecNumber evidence="3">2.7.13.3</ecNumber>
    </recommendedName>
</protein>
<evidence type="ECO:0000256" key="11">
    <source>
        <dbReference type="ARBA" id="ARBA00023012"/>
    </source>
</evidence>
<evidence type="ECO:0000259" key="14">
    <source>
        <dbReference type="PROSITE" id="PS50109"/>
    </source>
</evidence>
<dbReference type="Pfam" id="PF13426">
    <property type="entry name" value="PAS_9"/>
    <property type="match status" value="3"/>
</dbReference>
<dbReference type="FunFam" id="3.30.565.10:FF:000006">
    <property type="entry name" value="Sensor histidine kinase WalK"/>
    <property type="match status" value="1"/>
</dbReference>
<evidence type="ECO:0000256" key="8">
    <source>
        <dbReference type="ARBA" id="ARBA00022777"/>
    </source>
</evidence>
<keyword evidence="7" id="KW-0547">Nucleotide-binding</keyword>
<keyword evidence="10" id="KW-1133">Transmembrane helix</keyword>
<evidence type="ECO:0000256" key="7">
    <source>
        <dbReference type="ARBA" id="ARBA00022741"/>
    </source>
</evidence>
<evidence type="ECO:0000313" key="17">
    <source>
        <dbReference type="EMBL" id="MCG2462342.1"/>
    </source>
</evidence>
<feature type="domain" description="PAS" evidence="15">
    <location>
        <begin position="131"/>
        <end position="204"/>
    </location>
</feature>
<dbReference type="InterPro" id="IPR000700">
    <property type="entry name" value="PAS-assoc_C"/>
</dbReference>
<dbReference type="CDD" id="cd00075">
    <property type="entry name" value="HATPase"/>
    <property type="match status" value="1"/>
</dbReference>
<keyword evidence="6" id="KW-0812">Transmembrane</keyword>
<dbReference type="Pfam" id="PF00512">
    <property type="entry name" value="HisKA"/>
    <property type="match status" value="1"/>
</dbReference>
<dbReference type="PANTHER" id="PTHR42878:SF7">
    <property type="entry name" value="SENSOR HISTIDINE KINASE GLRK"/>
    <property type="match status" value="1"/>
</dbReference>
<dbReference type="GO" id="GO:0030295">
    <property type="term" value="F:protein kinase activator activity"/>
    <property type="evidence" value="ECO:0007669"/>
    <property type="project" value="TreeGrafter"/>
</dbReference>
<evidence type="ECO:0000259" key="16">
    <source>
        <dbReference type="PROSITE" id="PS50113"/>
    </source>
</evidence>
<dbReference type="SMART" id="SM00387">
    <property type="entry name" value="HATPase_c"/>
    <property type="match status" value="1"/>
</dbReference>
<dbReference type="SMART" id="SM00091">
    <property type="entry name" value="PAS"/>
    <property type="match status" value="3"/>
</dbReference>
<dbReference type="Pfam" id="PF02518">
    <property type="entry name" value="HATPase_c"/>
    <property type="match status" value="1"/>
</dbReference>
<proteinExistence type="predicted"/>
<dbReference type="Proteomes" id="UP001200642">
    <property type="component" value="Unassembled WGS sequence"/>
</dbReference>
<dbReference type="PRINTS" id="PR00344">
    <property type="entry name" value="BCTRLSENSOR"/>
</dbReference>
<feature type="domain" description="PAC" evidence="16">
    <location>
        <begin position="207"/>
        <end position="259"/>
    </location>
</feature>
<dbReference type="Gene3D" id="3.30.565.10">
    <property type="entry name" value="Histidine kinase-like ATPase, C-terminal domain"/>
    <property type="match status" value="1"/>
</dbReference>
<dbReference type="PROSITE" id="PS50112">
    <property type="entry name" value="PAS"/>
    <property type="match status" value="2"/>
</dbReference>
<comment type="caution">
    <text evidence="17">The sequence shown here is derived from an EMBL/GenBank/DDBJ whole genome shotgun (WGS) entry which is preliminary data.</text>
</comment>
<keyword evidence="8" id="KW-0418">Kinase</keyword>
<dbReference type="PROSITE" id="PS50113">
    <property type="entry name" value="PAC"/>
    <property type="match status" value="2"/>
</dbReference>
<comment type="catalytic activity">
    <reaction evidence="1">
        <text>ATP + protein L-histidine = ADP + protein N-phospho-L-histidine.</text>
        <dbReference type="EC" id="2.7.13.3"/>
    </reaction>
</comment>
<feature type="domain" description="PAS" evidence="15">
    <location>
        <begin position="7"/>
        <end position="61"/>
    </location>
</feature>
<accession>A0AAE3EWG1</accession>
<dbReference type="InterPro" id="IPR036890">
    <property type="entry name" value="HATPase_C_sf"/>
</dbReference>
<evidence type="ECO:0000256" key="4">
    <source>
        <dbReference type="ARBA" id="ARBA00022553"/>
    </source>
</evidence>
<evidence type="ECO:0000259" key="15">
    <source>
        <dbReference type="PROSITE" id="PS50112"/>
    </source>
</evidence>
<dbReference type="GO" id="GO:0007234">
    <property type="term" value="P:osmosensory signaling via phosphorelay pathway"/>
    <property type="evidence" value="ECO:0007669"/>
    <property type="project" value="TreeGrafter"/>
</dbReference>
<feature type="domain" description="PAC" evidence="16">
    <location>
        <begin position="329"/>
        <end position="381"/>
    </location>
</feature>
<dbReference type="PROSITE" id="PS50109">
    <property type="entry name" value="HIS_KIN"/>
    <property type="match status" value="1"/>
</dbReference>
<dbReference type="EMBL" id="JAIRBC010000029">
    <property type="protein sequence ID" value="MCG2462342.1"/>
    <property type="molecule type" value="Genomic_DNA"/>
</dbReference>
<dbReference type="Gene3D" id="3.30.450.20">
    <property type="entry name" value="PAS domain"/>
    <property type="match status" value="3"/>
</dbReference>
<dbReference type="InterPro" id="IPR003661">
    <property type="entry name" value="HisK_dim/P_dom"/>
</dbReference>
<keyword evidence="5" id="KW-0808">Transferase</keyword>
<dbReference type="InterPro" id="IPR005467">
    <property type="entry name" value="His_kinase_dom"/>
</dbReference>
<keyword evidence="4" id="KW-0597">Phosphoprotein</keyword>
<dbReference type="CDD" id="cd00130">
    <property type="entry name" value="PAS"/>
    <property type="match status" value="2"/>
</dbReference>
<evidence type="ECO:0000256" key="2">
    <source>
        <dbReference type="ARBA" id="ARBA00004141"/>
    </source>
</evidence>
<dbReference type="AlphaFoldDB" id="A0AAE3EWG1"/>
<gene>
    <name evidence="17" type="ORF">K8352_16390</name>
</gene>
<dbReference type="InterPro" id="IPR004358">
    <property type="entry name" value="Sig_transdc_His_kin-like_C"/>
</dbReference>
<evidence type="ECO:0000256" key="1">
    <source>
        <dbReference type="ARBA" id="ARBA00000085"/>
    </source>
</evidence>
<evidence type="ECO:0000256" key="12">
    <source>
        <dbReference type="ARBA" id="ARBA00023136"/>
    </source>
</evidence>
<dbReference type="SMART" id="SM00086">
    <property type="entry name" value="PAC"/>
    <property type="match status" value="3"/>
</dbReference>
<reference evidence="17" key="1">
    <citation type="submission" date="2023-02" db="EMBL/GenBank/DDBJ databases">
        <title>Genome of Flavobacteriaceae gen. nov. sp. strain F89.</title>
        <authorList>
            <person name="Wang Y."/>
        </authorList>
    </citation>
    <scope>NUCLEOTIDE SEQUENCE</scope>
    <source>
        <strain evidence="17">F89</strain>
    </source>
</reference>
<comment type="subcellular location">
    <subcellularLocation>
        <location evidence="2">Membrane</location>
        <topology evidence="2">Multi-pass membrane protein</topology>
    </subcellularLocation>
</comment>
<dbReference type="InterPro" id="IPR036097">
    <property type="entry name" value="HisK_dim/P_sf"/>
</dbReference>
<dbReference type="RefSeq" id="WP_317903482.1">
    <property type="nucleotide sequence ID" value="NZ_JAIRBC010000029.1"/>
</dbReference>
<dbReference type="NCBIfam" id="TIGR00229">
    <property type="entry name" value="sensory_box"/>
    <property type="match status" value="3"/>
</dbReference>
<dbReference type="SUPFAM" id="SSF55785">
    <property type="entry name" value="PYP-like sensor domain (PAS domain)"/>
    <property type="match status" value="3"/>
</dbReference>
<evidence type="ECO:0000256" key="10">
    <source>
        <dbReference type="ARBA" id="ARBA00022989"/>
    </source>
</evidence>
<name>A0AAE3EWG1_9FLAO</name>
<dbReference type="InterPro" id="IPR000014">
    <property type="entry name" value="PAS"/>
</dbReference>
<sequence>MRDFEKSNEIYKILSEAIPEGIIVINKEQKIVSANKHASDLFGYEVGELVGKPLSILIPNSYRKAHSGHVSGFYRNHEKRRMAEGRQLFGLRKNDQTFPLEVGLNPFTVYGNTYTLALVIDITKRKKIEESQTMKTAALEAALNGIVITDAQREDNPVIYYNPTFEKITGYSGDEILNRNCRFLHADDKDQEGIKTIRDSIKNGEKCRVQIRNYKKDGTLFWNEVSINPIRDKAGKITHFVGIQNDITERKIAEQEIFHLAKIFNESLNEIYVFDADTLKFINVNYGASKMTGYTLEEFKTLSPLDLKPDFSESQFRKLIEPIVHDNSKKLQFETVHRRKDGTTYPVEVHIQSSINSDRNMMVATILDITDKKNYTKKLEQTVEKRTEQLKKALESEKELNELKTKFLSMVSHEFKTPLSGILTSATLIGKYTKEEQQDKRDKHLKTIMGAVYHLTNILDDFLSIERMEKGKESYQLSDFSLSKMINEVVYNANMLLKNGQHINYPQNIEDVTVYQDERIASLTLTNLLHNAIKYAPEDTEIDLRVELTDDMMVFHIKDNGIGIPEKDQKHIFDRYFRSENVLLTQGTGIGLNIVKAHLENLGGRIYFKSTENKGSTFTVEMPLKTTKLAQG</sequence>
<keyword evidence="18" id="KW-1185">Reference proteome</keyword>
<keyword evidence="9" id="KW-0067">ATP-binding</keyword>
<dbReference type="GO" id="GO:0000155">
    <property type="term" value="F:phosphorelay sensor kinase activity"/>
    <property type="evidence" value="ECO:0007669"/>
    <property type="project" value="InterPro"/>
</dbReference>
<dbReference type="Gene3D" id="1.10.287.130">
    <property type="match status" value="1"/>
</dbReference>
<dbReference type="EC" id="2.7.13.3" evidence="3"/>
<dbReference type="InterPro" id="IPR003594">
    <property type="entry name" value="HATPase_dom"/>
</dbReference>
<dbReference type="GO" id="GO:0016020">
    <property type="term" value="C:membrane"/>
    <property type="evidence" value="ECO:0007669"/>
    <property type="project" value="UniProtKB-SubCell"/>
</dbReference>
<feature type="coiled-coil region" evidence="13">
    <location>
        <begin position="376"/>
        <end position="406"/>
    </location>
</feature>
<dbReference type="InterPro" id="IPR035965">
    <property type="entry name" value="PAS-like_dom_sf"/>
</dbReference>